<name>A0A419WSK1_9BACT</name>
<keyword evidence="2" id="KW-0813">Transport</keyword>
<feature type="transmembrane region" description="Helical" evidence="8">
    <location>
        <begin position="94"/>
        <end position="114"/>
    </location>
</feature>
<dbReference type="GO" id="GO:1902475">
    <property type="term" value="P:L-alpha-amino acid transmembrane transport"/>
    <property type="evidence" value="ECO:0007669"/>
    <property type="project" value="UniProtKB-ARBA"/>
</dbReference>
<comment type="caution">
    <text evidence="9">The sequence shown here is derived from an EMBL/GenBank/DDBJ whole genome shotgun (WGS) entry which is preliminary data.</text>
</comment>
<dbReference type="EMBL" id="RAPQ01000011">
    <property type="protein sequence ID" value="RKD98481.1"/>
    <property type="molecule type" value="Genomic_DNA"/>
</dbReference>
<dbReference type="PRINTS" id="PR00173">
    <property type="entry name" value="EDTRNSPORT"/>
</dbReference>
<feature type="transmembrane region" description="Helical" evidence="8">
    <location>
        <begin position="55"/>
        <end position="74"/>
    </location>
</feature>
<evidence type="ECO:0000313" key="10">
    <source>
        <dbReference type="Proteomes" id="UP000284531"/>
    </source>
</evidence>
<organism evidence="9 10">
    <name type="scientific">Marinifilum flexuosum</name>
    <dbReference type="NCBI Taxonomy" id="1117708"/>
    <lineage>
        <taxon>Bacteria</taxon>
        <taxon>Pseudomonadati</taxon>
        <taxon>Bacteroidota</taxon>
        <taxon>Bacteroidia</taxon>
        <taxon>Marinilabiliales</taxon>
        <taxon>Marinifilaceae</taxon>
    </lineage>
</organism>
<dbReference type="Proteomes" id="UP000284531">
    <property type="component" value="Unassembled WGS sequence"/>
</dbReference>
<evidence type="ECO:0000256" key="6">
    <source>
        <dbReference type="ARBA" id="ARBA00023136"/>
    </source>
</evidence>
<dbReference type="Gene3D" id="1.10.3860.10">
    <property type="entry name" value="Sodium:dicarboxylate symporter"/>
    <property type="match status" value="1"/>
</dbReference>
<evidence type="ECO:0000256" key="1">
    <source>
        <dbReference type="ARBA" id="ARBA00004141"/>
    </source>
</evidence>
<keyword evidence="5 8" id="KW-1133">Transmembrane helix</keyword>
<keyword evidence="4" id="KW-0769">Symport</keyword>
<comment type="subcellular location">
    <subcellularLocation>
        <location evidence="1">Membrane</location>
        <topology evidence="1">Multi-pass membrane protein</topology>
    </subcellularLocation>
</comment>
<reference evidence="9 10" key="1">
    <citation type="submission" date="2018-09" db="EMBL/GenBank/DDBJ databases">
        <title>Genomic Encyclopedia of Archaeal and Bacterial Type Strains, Phase II (KMG-II): from individual species to whole genera.</title>
        <authorList>
            <person name="Goeker M."/>
        </authorList>
    </citation>
    <scope>NUCLEOTIDE SEQUENCE [LARGE SCALE GENOMIC DNA]</scope>
    <source>
        <strain evidence="9 10">DSM 21950</strain>
    </source>
</reference>
<keyword evidence="7" id="KW-0325">Glycoprotein</keyword>
<dbReference type="InterPro" id="IPR001991">
    <property type="entry name" value="Na-dicarboxylate_symporter"/>
</dbReference>
<feature type="transmembrane region" description="Helical" evidence="8">
    <location>
        <begin position="21"/>
        <end position="43"/>
    </location>
</feature>
<dbReference type="GO" id="GO:0016020">
    <property type="term" value="C:membrane"/>
    <property type="evidence" value="ECO:0007669"/>
    <property type="project" value="UniProtKB-SubCell"/>
</dbReference>
<evidence type="ECO:0000256" key="8">
    <source>
        <dbReference type="SAM" id="Phobius"/>
    </source>
</evidence>
<dbReference type="PANTHER" id="PTHR11958">
    <property type="entry name" value="SODIUM/DICARBOXYLATE SYMPORTER-RELATED"/>
    <property type="match status" value="1"/>
</dbReference>
<keyword evidence="10" id="KW-1185">Reference proteome</keyword>
<dbReference type="PANTHER" id="PTHR11958:SF63">
    <property type="entry name" value="AMINO ACID TRANSPORTER"/>
    <property type="match status" value="1"/>
</dbReference>
<evidence type="ECO:0000256" key="7">
    <source>
        <dbReference type="ARBA" id="ARBA00023180"/>
    </source>
</evidence>
<feature type="transmembrane region" description="Helical" evidence="8">
    <location>
        <begin position="359"/>
        <end position="386"/>
    </location>
</feature>
<accession>A0A419WSK1</accession>
<keyword evidence="3 8" id="KW-0812">Transmembrane</keyword>
<protein>
    <submittedName>
        <fullName evidence="9">Na+/H+-dicarboxylate symporter</fullName>
    </submittedName>
</protein>
<evidence type="ECO:0000256" key="2">
    <source>
        <dbReference type="ARBA" id="ARBA00022448"/>
    </source>
</evidence>
<evidence type="ECO:0000256" key="3">
    <source>
        <dbReference type="ARBA" id="ARBA00022692"/>
    </source>
</evidence>
<feature type="transmembrane region" description="Helical" evidence="8">
    <location>
        <begin position="171"/>
        <end position="188"/>
    </location>
</feature>
<dbReference type="InterPro" id="IPR050746">
    <property type="entry name" value="DAACS"/>
</dbReference>
<evidence type="ECO:0000313" key="9">
    <source>
        <dbReference type="EMBL" id="RKD98481.1"/>
    </source>
</evidence>
<proteinExistence type="predicted"/>
<dbReference type="InterPro" id="IPR036458">
    <property type="entry name" value="Na:dicarbo_symporter_sf"/>
</dbReference>
<sequence length="440" mass="47298">MLHKSLMFFKNKNRGSNLGNANALLISIMIAIFLGFLVGGIFPKLALKFSIFGEVFLNILMMLVVPMVILSMLVGISKLDNLRSLGKIGSKTLVYYLSTTAISVCLGIILVNLIQPGSGLNIQLPDDSNQYISKSTAISETLKQLIVGNPEQEQQGLIAYNLFLAMAKMDILPLIVFSLFFGAALSSLGKKAKKTIQFLSVLNDGIMQLVNWVMYIAPLGIFGLITARIGKTGGYEGFLPELISLGKFSLTVLLGLSIHALLVLCLLLKFIGKRNPISFAKGVATALMNAFSTASSTATLPLTLQGVQQQNKISKKTSNFVLPLGATINMDGTAIYEAVAAIFIAQLYGLELSFAQQTIIFLTATLAAIGAAGIPEAGLVTMVIVLKAVHLPIEGIGLILTIDWLLDRFRTTVNVWGDSVGAAIIERYENKETTSGEMVS</sequence>
<dbReference type="PROSITE" id="PS00714">
    <property type="entry name" value="NA_DICARBOXYL_SYMP_2"/>
    <property type="match status" value="1"/>
</dbReference>
<dbReference type="SUPFAM" id="SSF118215">
    <property type="entry name" value="Proton glutamate symport protein"/>
    <property type="match status" value="1"/>
</dbReference>
<dbReference type="InterPro" id="IPR018107">
    <property type="entry name" value="Na-dicarboxylate_symporter_CS"/>
</dbReference>
<gene>
    <name evidence="9" type="ORF">BXY64_3340</name>
</gene>
<dbReference type="AlphaFoldDB" id="A0A419WSK1"/>
<feature type="transmembrane region" description="Helical" evidence="8">
    <location>
        <begin position="250"/>
        <end position="271"/>
    </location>
</feature>
<feature type="transmembrane region" description="Helical" evidence="8">
    <location>
        <begin position="209"/>
        <end position="230"/>
    </location>
</feature>
<dbReference type="GO" id="GO:0015293">
    <property type="term" value="F:symporter activity"/>
    <property type="evidence" value="ECO:0007669"/>
    <property type="project" value="UniProtKB-KW"/>
</dbReference>
<keyword evidence="6 8" id="KW-0472">Membrane</keyword>
<evidence type="ECO:0000256" key="5">
    <source>
        <dbReference type="ARBA" id="ARBA00022989"/>
    </source>
</evidence>
<evidence type="ECO:0000256" key="4">
    <source>
        <dbReference type="ARBA" id="ARBA00022847"/>
    </source>
</evidence>
<feature type="transmembrane region" description="Helical" evidence="8">
    <location>
        <begin position="320"/>
        <end position="347"/>
    </location>
</feature>
<dbReference type="Pfam" id="PF00375">
    <property type="entry name" value="SDF"/>
    <property type="match status" value="1"/>
</dbReference>